<keyword evidence="1" id="KW-0732">Signal</keyword>
<comment type="caution">
    <text evidence="2">The sequence shown here is derived from an EMBL/GenBank/DDBJ whole genome shotgun (WGS) entry which is preliminary data.</text>
</comment>
<reference evidence="2" key="1">
    <citation type="journal article" date="2020" name="Ecol. Evol.">
        <title>Genome structure and content of the rice root-knot nematode (Meloidogyne graminicola).</title>
        <authorList>
            <person name="Phan N.T."/>
            <person name="Danchin E.G.J."/>
            <person name="Klopp C."/>
            <person name="Perfus-Barbeoch L."/>
            <person name="Kozlowski D.K."/>
            <person name="Koutsovoulos G.D."/>
            <person name="Lopez-Roques C."/>
            <person name="Bouchez O."/>
            <person name="Zahm M."/>
            <person name="Besnard G."/>
            <person name="Bellafiore S."/>
        </authorList>
    </citation>
    <scope>NUCLEOTIDE SEQUENCE</scope>
    <source>
        <strain evidence="2">VN-18</strain>
    </source>
</reference>
<sequence>MALTVLARVHRWCCQLFWLTIVCFMGICGEQQRKKENFGNNKFNGINNRNGIFGLDELRKSLKLQASQRHGSKKLEELEAQLLRHLTRPQDDMFHHRNNQSQYSIKPKIYLSCPPSPRLFKISEEESES</sequence>
<proteinExistence type="predicted"/>
<organism evidence="2 3">
    <name type="scientific">Meloidogyne graminicola</name>
    <dbReference type="NCBI Taxonomy" id="189291"/>
    <lineage>
        <taxon>Eukaryota</taxon>
        <taxon>Metazoa</taxon>
        <taxon>Ecdysozoa</taxon>
        <taxon>Nematoda</taxon>
        <taxon>Chromadorea</taxon>
        <taxon>Rhabditida</taxon>
        <taxon>Tylenchina</taxon>
        <taxon>Tylenchomorpha</taxon>
        <taxon>Tylenchoidea</taxon>
        <taxon>Meloidogynidae</taxon>
        <taxon>Meloidogyninae</taxon>
        <taxon>Meloidogyne</taxon>
    </lineage>
</organism>
<gene>
    <name evidence="2" type="ORF">Mgra_00005433</name>
</gene>
<evidence type="ECO:0000313" key="3">
    <source>
        <dbReference type="Proteomes" id="UP000605970"/>
    </source>
</evidence>
<feature type="signal peptide" evidence="1">
    <location>
        <begin position="1"/>
        <end position="29"/>
    </location>
</feature>
<evidence type="ECO:0000313" key="2">
    <source>
        <dbReference type="EMBL" id="KAF7635150.1"/>
    </source>
</evidence>
<feature type="chain" id="PRO_5035723648" evidence="1">
    <location>
        <begin position="30"/>
        <end position="129"/>
    </location>
</feature>
<dbReference type="EMBL" id="JABEBT010000046">
    <property type="protein sequence ID" value="KAF7635150.1"/>
    <property type="molecule type" value="Genomic_DNA"/>
</dbReference>
<dbReference type="OrthoDB" id="5863856at2759"/>
<protein>
    <submittedName>
        <fullName evidence="2">Uncharacterized protein</fullName>
    </submittedName>
</protein>
<keyword evidence="3" id="KW-1185">Reference proteome</keyword>
<evidence type="ECO:0000256" key="1">
    <source>
        <dbReference type="SAM" id="SignalP"/>
    </source>
</evidence>
<dbReference type="Proteomes" id="UP000605970">
    <property type="component" value="Unassembled WGS sequence"/>
</dbReference>
<accession>A0A8S9ZNZ4</accession>
<name>A0A8S9ZNZ4_9BILA</name>
<dbReference type="AlphaFoldDB" id="A0A8S9ZNZ4"/>